<evidence type="ECO:0000313" key="2">
    <source>
        <dbReference type="Proteomes" id="UP000475037"/>
    </source>
</evidence>
<dbReference type="EMBL" id="VOAJ01004070">
    <property type="protein sequence ID" value="KAF0878153.1"/>
    <property type="molecule type" value="Genomic_DNA"/>
</dbReference>
<comment type="caution">
    <text evidence="1">The sequence shown here is derived from an EMBL/GenBank/DDBJ whole genome shotgun (WGS) entry which is preliminary data.</text>
</comment>
<feature type="non-terminal residue" evidence="1">
    <location>
        <position position="1"/>
    </location>
</feature>
<protein>
    <submittedName>
        <fullName evidence="1">LORF2 protein</fullName>
    </submittedName>
</protein>
<keyword evidence="2" id="KW-1185">Reference proteome</keyword>
<dbReference type="Proteomes" id="UP000475037">
    <property type="component" value="Unassembled WGS sequence"/>
</dbReference>
<dbReference type="AlphaFoldDB" id="A0A6G1ASB3"/>
<name>A0A6G1ASB3_CROCR</name>
<accession>A0A6G1ASB3</accession>
<evidence type="ECO:0000313" key="1">
    <source>
        <dbReference type="EMBL" id="KAF0878153.1"/>
    </source>
</evidence>
<reference evidence="1 2" key="1">
    <citation type="submission" date="2019-11" db="EMBL/GenBank/DDBJ databases">
        <authorList>
            <person name="Yang C."/>
            <person name="Li F."/>
        </authorList>
    </citation>
    <scope>NUCLEOTIDE SEQUENCE [LARGE SCALE GENOMIC DNA]</scope>
    <source>
        <strain evidence="1">KB4526</strain>
        <tissue evidence="1">Muscle</tissue>
    </source>
</reference>
<feature type="non-terminal residue" evidence="1">
    <location>
        <position position="102"/>
    </location>
</feature>
<proteinExistence type="predicted"/>
<sequence length="102" mass="11887">VALLGISPRDTGELMDGGTCTPMFTAALSTTAKTWKEPKCPSTDEWIKKMWFIYTMEYYMAMRKNEIWPCVATWMELEGVVLSEISQAEKDIPYVFTYRWIR</sequence>
<organism evidence="1 2">
    <name type="scientific">Crocuta crocuta</name>
    <name type="common">Spotted hyena</name>
    <dbReference type="NCBI Taxonomy" id="9678"/>
    <lineage>
        <taxon>Eukaryota</taxon>
        <taxon>Metazoa</taxon>
        <taxon>Chordata</taxon>
        <taxon>Craniata</taxon>
        <taxon>Vertebrata</taxon>
        <taxon>Euteleostomi</taxon>
        <taxon>Mammalia</taxon>
        <taxon>Eutheria</taxon>
        <taxon>Laurasiatheria</taxon>
        <taxon>Carnivora</taxon>
        <taxon>Feliformia</taxon>
        <taxon>Hyaenidae</taxon>
        <taxon>Crocuta</taxon>
    </lineage>
</organism>
<gene>
    <name evidence="1" type="primary">Pol_328</name>
    <name evidence="1" type="ORF">FOF47_R07378</name>
</gene>